<dbReference type="SMART" id="SM00631">
    <property type="entry name" value="Zn_pept"/>
    <property type="match status" value="1"/>
</dbReference>
<evidence type="ECO:0000256" key="5">
    <source>
        <dbReference type="ARBA" id="ARBA00022833"/>
    </source>
</evidence>
<dbReference type="InterPro" id="IPR000834">
    <property type="entry name" value="Peptidase_M14"/>
</dbReference>
<evidence type="ECO:0000256" key="4">
    <source>
        <dbReference type="ARBA" id="ARBA00022801"/>
    </source>
</evidence>
<dbReference type="Proteomes" id="UP000249518">
    <property type="component" value="Unassembled WGS sequence"/>
</dbReference>
<dbReference type="PRINTS" id="PR00765">
    <property type="entry name" value="CRBOXYPTASEA"/>
</dbReference>
<dbReference type="GO" id="GO:0005615">
    <property type="term" value="C:extracellular space"/>
    <property type="evidence" value="ECO:0007669"/>
    <property type="project" value="TreeGrafter"/>
</dbReference>
<dbReference type="GO" id="GO:0004181">
    <property type="term" value="F:metallocarboxypeptidase activity"/>
    <property type="evidence" value="ECO:0007669"/>
    <property type="project" value="InterPro"/>
</dbReference>
<evidence type="ECO:0000313" key="10">
    <source>
        <dbReference type="EMBL" id="RAR51034.1"/>
    </source>
</evidence>
<dbReference type="SUPFAM" id="SSF53187">
    <property type="entry name" value="Zn-dependent exopeptidases"/>
    <property type="match status" value="1"/>
</dbReference>
<keyword evidence="5" id="KW-0862">Zinc</keyword>
<comment type="similarity">
    <text evidence="2 7">Belongs to the peptidase M14 family.</text>
</comment>
<keyword evidence="6" id="KW-0482">Metalloprotease</keyword>
<comment type="caution">
    <text evidence="10">The sequence shown here is derived from an EMBL/GenBank/DDBJ whole genome shotgun (WGS) entry which is preliminary data.</text>
</comment>
<name>A0A328X475_9FLAO</name>
<dbReference type="RefSeq" id="WP_112084622.1">
    <property type="nucleotide sequence ID" value="NZ_QLSV01000001.1"/>
</dbReference>
<dbReference type="Gene3D" id="3.40.630.10">
    <property type="entry name" value="Zn peptidases"/>
    <property type="match status" value="1"/>
</dbReference>
<dbReference type="EMBL" id="QLSV01000001">
    <property type="protein sequence ID" value="RAR51034.1"/>
    <property type="molecule type" value="Genomic_DNA"/>
</dbReference>
<evidence type="ECO:0000256" key="6">
    <source>
        <dbReference type="ARBA" id="ARBA00023049"/>
    </source>
</evidence>
<evidence type="ECO:0000256" key="2">
    <source>
        <dbReference type="ARBA" id="ARBA00005988"/>
    </source>
</evidence>
<dbReference type="PANTHER" id="PTHR11705">
    <property type="entry name" value="PROTEASE FAMILY M14 CARBOXYPEPTIDASE A,B"/>
    <property type="match status" value="1"/>
</dbReference>
<evidence type="ECO:0000256" key="7">
    <source>
        <dbReference type="PROSITE-ProRule" id="PRU01379"/>
    </source>
</evidence>
<dbReference type="Pfam" id="PF00246">
    <property type="entry name" value="Peptidase_M14"/>
    <property type="match status" value="2"/>
</dbReference>
<dbReference type="CDD" id="cd06905">
    <property type="entry name" value="M14-like"/>
    <property type="match status" value="1"/>
</dbReference>
<evidence type="ECO:0000259" key="9">
    <source>
        <dbReference type="PROSITE" id="PS52035"/>
    </source>
</evidence>
<gene>
    <name evidence="10" type="ORF">B0I10_101207</name>
</gene>
<dbReference type="AlphaFoldDB" id="A0A328X475"/>
<comment type="cofactor">
    <cofactor evidence="1">
        <name>Zn(2+)</name>
        <dbReference type="ChEBI" id="CHEBI:29105"/>
    </cofactor>
</comment>
<dbReference type="PROSITE" id="PS52035">
    <property type="entry name" value="PEPTIDASE_M14"/>
    <property type="match status" value="1"/>
</dbReference>
<keyword evidence="11" id="KW-1185">Reference proteome</keyword>
<evidence type="ECO:0000256" key="1">
    <source>
        <dbReference type="ARBA" id="ARBA00001947"/>
    </source>
</evidence>
<evidence type="ECO:0000256" key="3">
    <source>
        <dbReference type="ARBA" id="ARBA00022670"/>
    </source>
</evidence>
<evidence type="ECO:0000256" key="8">
    <source>
        <dbReference type="SAM" id="SignalP"/>
    </source>
</evidence>
<organism evidence="10 11">
    <name type="scientific">Flavobacterium lacus</name>
    <dbReference type="NCBI Taxonomy" id="1353778"/>
    <lineage>
        <taxon>Bacteria</taxon>
        <taxon>Pseudomonadati</taxon>
        <taxon>Bacteroidota</taxon>
        <taxon>Flavobacteriia</taxon>
        <taxon>Flavobacteriales</taxon>
        <taxon>Flavobacteriaceae</taxon>
        <taxon>Flavobacterium</taxon>
    </lineage>
</organism>
<sequence>MKKYILTTILCLLLTNVNAQKNDIAPQDLNGMRAIGSPANPKVRMSWDRYHDYAQITQFGKDLVKAYPNLVKMESIGKSFEGRDIWLLTVSDFKTDKIDTKPGFYIDGGIHANELQGVEVAMYTAWYLAESFQTVKFINTLLKEKVFYIALTISPDSRENFIYKENSANSSRSGMRPFDNDGDGLVNEDQYNDLDGDGNIVMMRRKSKTGRYKVDPKYPSRMYQVRGDEMGEYELLGYEGMDNDGDGLVNEDQLGTYDPNRDWGWNWQPDYVQRGALFYPGTLPETRAVKNFIVNHSNIAGAQSYHNYGGMFLRGPGAAEDDALFSRQDIEVYDNIGKLGEKMIPGYNYFVLHKDLYTVYGGEIDFLSLTRGIFTFSNELMTSYKLFNQKSSWSRWDNDEFNEFDKYLLFGDGYVEWKPFTHPQFGEIEIGGAKKNYIRNHPGFMLQEDAHRNMAFTLYHAYQTPKLEIVDIKTEKLSSGLTAVTATIMNTRIIPTHSSIDVKNKIERPDYITLKGATVVAGMTVQNEDLNLFTEQKHSPQTIEIDNIRGMGSVKVRWIVSGNANGATVEVSSAKGGFVSDKVGK</sequence>
<feature type="chain" id="PRO_5016363912" evidence="8">
    <location>
        <begin position="20"/>
        <end position="585"/>
    </location>
</feature>
<dbReference type="GO" id="GO:0006508">
    <property type="term" value="P:proteolysis"/>
    <property type="evidence" value="ECO:0007669"/>
    <property type="project" value="UniProtKB-KW"/>
</dbReference>
<feature type="active site" description="Proton donor/acceptor" evidence="7">
    <location>
        <position position="379"/>
    </location>
</feature>
<reference evidence="10 11" key="1">
    <citation type="submission" date="2018-06" db="EMBL/GenBank/DDBJ databases">
        <title>Genomic Encyclopedia of Type Strains, Phase III (KMG-III): the genomes of soil and plant-associated and newly described type strains.</title>
        <authorList>
            <person name="Whitman W."/>
        </authorList>
    </citation>
    <scope>NUCLEOTIDE SEQUENCE [LARGE SCALE GENOMIC DNA]</scope>
    <source>
        <strain evidence="10 11">CGMCC 1.12504</strain>
    </source>
</reference>
<accession>A0A328X475</accession>
<keyword evidence="10" id="KW-0121">Carboxypeptidase</keyword>
<proteinExistence type="inferred from homology"/>
<keyword evidence="4" id="KW-0378">Hydrolase</keyword>
<keyword evidence="3" id="KW-0645">Protease</keyword>
<dbReference type="OrthoDB" id="5294005at2"/>
<dbReference type="PANTHER" id="PTHR11705:SF143">
    <property type="entry name" value="SLL0236 PROTEIN"/>
    <property type="match status" value="1"/>
</dbReference>
<feature type="signal peptide" evidence="8">
    <location>
        <begin position="1"/>
        <end position="19"/>
    </location>
</feature>
<keyword evidence="8" id="KW-0732">Signal</keyword>
<protein>
    <submittedName>
        <fullName evidence="10">Zinc carboxypeptidase</fullName>
    </submittedName>
</protein>
<feature type="domain" description="Peptidase M14" evidence="9">
    <location>
        <begin position="49"/>
        <end position="399"/>
    </location>
</feature>
<evidence type="ECO:0000313" key="11">
    <source>
        <dbReference type="Proteomes" id="UP000249518"/>
    </source>
</evidence>
<dbReference type="GO" id="GO:0008270">
    <property type="term" value="F:zinc ion binding"/>
    <property type="evidence" value="ECO:0007669"/>
    <property type="project" value="InterPro"/>
</dbReference>